<organism evidence="5 6">
    <name type="scientific">Candidatus Accumulibacter proximus</name>
    <dbReference type="NCBI Taxonomy" id="2954385"/>
    <lineage>
        <taxon>Bacteria</taxon>
        <taxon>Pseudomonadati</taxon>
        <taxon>Pseudomonadota</taxon>
        <taxon>Betaproteobacteria</taxon>
        <taxon>Candidatus Accumulibacter</taxon>
    </lineage>
</organism>
<comment type="cofactor">
    <cofactor evidence="1">
        <name>Zn(2+)</name>
        <dbReference type="ChEBI" id="CHEBI:29105"/>
    </cofactor>
</comment>
<dbReference type="EMBL" id="JADJMH010000019">
    <property type="protein sequence ID" value="MBK7676389.1"/>
    <property type="molecule type" value="Genomic_DNA"/>
</dbReference>
<name>A0A935UI43_9PROT</name>
<keyword evidence="4" id="KW-0862">Zinc</keyword>
<dbReference type="PANTHER" id="PTHR37418">
    <property type="entry name" value="3-KETO-5-AMINOHEXANOATE CLEAVAGE ENZYME-RELATED"/>
    <property type="match status" value="1"/>
</dbReference>
<dbReference type="AlphaFoldDB" id="A0A935UI43"/>
<accession>A0A935UI43</accession>
<dbReference type="InterPro" id="IPR013785">
    <property type="entry name" value="Aldolase_TIM"/>
</dbReference>
<dbReference type="InterPro" id="IPR008567">
    <property type="entry name" value="BKACE"/>
</dbReference>
<evidence type="ECO:0000313" key="6">
    <source>
        <dbReference type="Proteomes" id="UP000697998"/>
    </source>
</evidence>
<proteinExistence type="predicted"/>
<dbReference type="InterPro" id="IPR011060">
    <property type="entry name" value="RibuloseP-bd_barrel"/>
</dbReference>
<dbReference type="Gene3D" id="3.20.20.70">
    <property type="entry name" value="Aldolase class I"/>
    <property type="match status" value="1"/>
</dbReference>
<dbReference type="GO" id="GO:0043720">
    <property type="term" value="F:3-keto-5-aminohexanoate cleavage activity"/>
    <property type="evidence" value="ECO:0007669"/>
    <property type="project" value="InterPro"/>
</dbReference>
<dbReference type="SUPFAM" id="SSF51366">
    <property type="entry name" value="Ribulose-phoshate binding barrel"/>
    <property type="match status" value="1"/>
</dbReference>
<keyword evidence="2" id="KW-0808">Transferase</keyword>
<reference evidence="5 6" key="1">
    <citation type="submission" date="2020-10" db="EMBL/GenBank/DDBJ databases">
        <title>Connecting structure to function with the recovery of over 1000 high-quality activated sludge metagenome-assembled genomes encoding full-length rRNA genes using long-read sequencing.</title>
        <authorList>
            <person name="Singleton C.M."/>
            <person name="Petriglieri F."/>
            <person name="Kristensen J.M."/>
            <person name="Kirkegaard R.H."/>
            <person name="Michaelsen T.Y."/>
            <person name="Andersen M.H."/>
            <person name="Karst S.M."/>
            <person name="Dueholm M.S."/>
            <person name="Nielsen P.H."/>
            <person name="Albertsen M."/>
        </authorList>
    </citation>
    <scope>NUCLEOTIDE SEQUENCE [LARGE SCALE GENOMIC DNA]</scope>
    <source>
        <strain evidence="5">EsbW_18-Q3-R4-48_BATAC.285</strain>
    </source>
</reference>
<dbReference type="Pfam" id="PF05853">
    <property type="entry name" value="BKACE"/>
    <property type="match status" value="1"/>
</dbReference>
<comment type="caution">
    <text evidence="5">The sequence shown here is derived from an EMBL/GenBank/DDBJ whole genome shotgun (WGS) entry which is preliminary data.</text>
</comment>
<evidence type="ECO:0000313" key="5">
    <source>
        <dbReference type="EMBL" id="MBK7676389.1"/>
    </source>
</evidence>
<keyword evidence="3" id="KW-0479">Metal-binding</keyword>
<dbReference type="PANTHER" id="PTHR37418:SF2">
    <property type="entry name" value="3-KETO-5-AMINOHEXANOATE CLEAVAGE ENZYME"/>
    <property type="match status" value="1"/>
</dbReference>
<sequence>MEKLIITAALTGAEVSKEQQPALPVMPDEIAAAAEACVRAGASIVHLHARRPDGTPTQDKAVYREIIAAIRARCDVIIQVSTGGAVGMTSAERLAPVTLAPEMATLSMGSVNFGSDVFLNHPADMTVFARTMREHGVKPELEIFDSGMLTTAVRWIKQGLLDPPVHVDLVLGVPGAMAATPESLMFLRAQLPAGATWTVAGIGPAQLPLGVMAILLGGHVRVGFEDNIFFRKGELAVSNAQLVARIARISHEMERPVATPDEARAILGLARRLNH</sequence>
<evidence type="ECO:0000256" key="3">
    <source>
        <dbReference type="ARBA" id="ARBA00022723"/>
    </source>
</evidence>
<dbReference type="Proteomes" id="UP000697998">
    <property type="component" value="Unassembled WGS sequence"/>
</dbReference>
<dbReference type="GO" id="GO:0046872">
    <property type="term" value="F:metal ion binding"/>
    <property type="evidence" value="ECO:0007669"/>
    <property type="project" value="UniProtKB-KW"/>
</dbReference>
<protein>
    <submittedName>
        <fullName evidence="5">3-keto-5-aminohexanoate cleavage protein</fullName>
    </submittedName>
</protein>
<gene>
    <name evidence="5" type="ORF">IPJ27_17435</name>
</gene>
<evidence type="ECO:0000256" key="1">
    <source>
        <dbReference type="ARBA" id="ARBA00001947"/>
    </source>
</evidence>
<evidence type="ECO:0000256" key="4">
    <source>
        <dbReference type="ARBA" id="ARBA00022833"/>
    </source>
</evidence>
<evidence type="ECO:0000256" key="2">
    <source>
        <dbReference type="ARBA" id="ARBA00022679"/>
    </source>
</evidence>